<evidence type="ECO:0000313" key="1">
    <source>
        <dbReference type="EMBL" id="KAH6942183.1"/>
    </source>
</evidence>
<proteinExistence type="predicted"/>
<organism evidence="1 2">
    <name type="scientific">Hyalomma asiaticum</name>
    <name type="common">Tick</name>
    <dbReference type="NCBI Taxonomy" id="266040"/>
    <lineage>
        <taxon>Eukaryota</taxon>
        <taxon>Metazoa</taxon>
        <taxon>Ecdysozoa</taxon>
        <taxon>Arthropoda</taxon>
        <taxon>Chelicerata</taxon>
        <taxon>Arachnida</taxon>
        <taxon>Acari</taxon>
        <taxon>Parasitiformes</taxon>
        <taxon>Ixodida</taxon>
        <taxon>Ixodoidea</taxon>
        <taxon>Ixodidae</taxon>
        <taxon>Hyalomminae</taxon>
        <taxon>Hyalomma</taxon>
    </lineage>
</organism>
<dbReference type="EMBL" id="CM023490">
    <property type="protein sequence ID" value="KAH6942183.1"/>
    <property type="molecule type" value="Genomic_DNA"/>
</dbReference>
<evidence type="ECO:0000313" key="2">
    <source>
        <dbReference type="Proteomes" id="UP000821845"/>
    </source>
</evidence>
<gene>
    <name evidence="1" type="ORF">HPB50_001752</name>
</gene>
<comment type="caution">
    <text evidence="1">The sequence shown here is derived from an EMBL/GenBank/DDBJ whole genome shotgun (WGS) entry which is preliminary data.</text>
</comment>
<sequence length="139" mass="16536">MLSSKPVTYNAHYWCLTLQDFKNFRLGRFFKVLSTNIDLRGVEFVSSFEAVSAPVFAVQFHPEMAVFEWGTSTPGRRHLYHNKDTALFSQYLANFFVEQARQNTHRFRDAEEERRALIYNYQPSFTQEVSYFTQMYIFN</sequence>
<protein>
    <submittedName>
        <fullName evidence="1">Uncharacterized protein</fullName>
    </submittedName>
</protein>
<dbReference type="Proteomes" id="UP000821845">
    <property type="component" value="Chromosome 10"/>
</dbReference>
<accession>A0ACB7T7R9</accession>
<keyword evidence="2" id="KW-1185">Reference proteome</keyword>
<name>A0ACB7T7R9_HYAAI</name>
<reference evidence="1" key="1">
    <citation type="submission" date="2020-05" db="EMBL/GenBank/DDBJ databases">
        <title>Large-scale comparative analyses of tick genomes elucidate their genetic diversity and vector capacities.</title>
        <authorList>
            <person name="Jia N."/>
            <person name="Wang J."/>
            <person name="Shi W."/>
            <person name="Du L."/>
            <person name="Sun Y."/>
            <person name="Zhan W."/>
            <person name="Jiang J."/>
            <person name="Wang Q."/>
            <person name="Zhang B."/>
            <person name="Ji P."/>
            <person name="Sakyi L.B."/>
            <person name="Cui X."/>
            <person name="Yuan T."/>
            <person name="Jiang B."/>
            <person name="Yang W."/>
            <person name="Lam T.T.-Y."/>
            <person name="Chang Q."/>
            <person name="Ding S."/>
            <person name="Wang X."/>
            <person name="Zhu J."/>
            <person name="Ruan X."/>
            <person name="Zhao L."/>
            <person name="Wei J."/>
            <person name="Que T."/>
            <person name="Du C."/>
            <person name="Cheng J."/>
            <person name="Dai P."/>
            <person name="Han X."/>
            <person name="Huang E."/>
            <person name="Gao Y."/>
            <person name="Liu J."/>
            <person name="Shao H."/>
            <person name="Ye R."/>
            <person name="Li L."/>
            <person name="Wei W."/>
            <person name="Wang X."/>
            <person name="Wang C."/>
            <person name="Yang T."/>
            <person name="Huo Q."/>
            <person name="Li W."/>
            <person name="Guo W."/>
            <person name="Chen H."/>
            <person name="Zhou L."/>
            <person name="Ni X."/>
            <person name="Tian J."/>
            <person name="Zhou Y."/>
            <person name="Sheng Y."/>
            <person name="Liu T."/>
            <person name="Pan Y."/>
            <person name="Xia L."/>
            <person name="Li J."/>
            <person name="Zhao F."/>
            <person name="Cao W."/>
        </authorList>
    </citation>
    <scope>NUCLEOTIDE SEQUENCE</scope>
    <source>
        <strain evidence="1">Hyas-2018</strain>
    </source>
</reference>